<sequence>MNARLGGAVPAPVVAEEPEVDKVSESVPEVALEAPPAIGLPDSSAEEAAGDATADAPAESADVEKAQSAPEVKHVTEIRPFRSSMPNQSNFAQAVSRPTTVVAQATTIRLTAQDHALSRSGTPFALKITNRSTGEVHLLTDVIQGTVAPYPTPDPQHFRAQGSQAESKAGEDAFATTFLNPEGRVVVMEPMSVRDAARQGLTPIEILSDRVSASVSRAASGTDRARIGSATDAVTYGSTTTPRRSPIETPTRQFSFGTTLGGLGMEAAPTLSPRSSTLSSSKFAPRRSKSSSDQHHLSVVMEGGSPPRDDILGGMQLGTAQESALGMLKAMMTAEEQSLKPKQIQALESMRAAVKSSIMLRRSASGKERRAEREDVTRSEAVKERLSPISSASTPSSAGKQSKGKKSDLPEEELIARTLTVTALACQMAHEAFKLGVRPDSIFRTFSHMTPAAMLDMVDQPGGTVASGTATGAHPAGAGAGRDTTSARARREGLVTRESTLASVVSSRTHCCRDLLFRFAHAFAFPRSFFNIVTKL</sequence>
<name>A0AAV3ZUI7_9GAST</name>
<feature type="region of interest" description="Disordered" evidence="1">
    <location>
        <begin position="358"/>
        <end position="411"/>
    </location>
</feature>
<dbReference type="EMBL" id="BLXT01002832">
    <property type="protein sequence ID" value="GFN98097.1"/>
    <property type="molecule type" value="Genomic_DNA"/>
</dbReference>
<feature type="region of interest" description="Disordered" evidence="1">
    <location>
        <begin position="1"/>
        <end position="73"/>
    </location>
</feature>
<comment type="caution">
    <text evidence="2">The sequence shown here is derived from an EMBL/GenBank/DDBJ whole genome shotgun (WGS) entry which is preliminary data.</text>
</comment>
<feature type="compositionally biased region" description="Basic and acidic residues" evidence="1">
    <location>
        <begin position="365"/>
        <end position="386"/>
    </location>
</feature>
<keyword evidence="3" id="KW-1185">Reference proteome</keyword>
<evidence type="ECO:0008006" key="4">
    <source>
        <dbReference type="Google" id="ProtNLM"/>
    </source>
</evidence>
<feature type="compositionally biased region" description="Low complexity" evidence="1">
    <location>
        <begin position="50"/>
        <end position="60"/>
    </location>
</feature>
<dbReference type="AlphaFoldDB" id="A0AAV3ZUI7"/>
<accession>A0AAV3ZUI7</accession>
<evidence type="ECO:0000256" key="1">
    <source>
        <dbReference type="SAM" id="MobiDB-lite"/>
    </source>
</evidence>
<organism evidence="2 3">
    <name type="scientific">Plakobranchus ocellatus</name>
    <dbReference type="NCBI Taxonomy" id="259542"/>
    <lineage>
        <taxon>Eukaryota</taxon>
        <taxon>Metazoa</taxon>
        <taxon>Spiralia</taxon>
        <taxon>Lophotrochozoa</taxon>
        <taxon>Mollusca</taxon>
        <taxon>Gastropoda</taxon>
        <taxon>Heterobranchia</taxon>
        <taxon>Euthyneura</taxon>
        <taxon>Panpulmonata</taxon>
        <taxon>Sacoglossa</taxon>
        <taxon>Placobranchoidea</taxon>
        <taxon>Plakobranchidae</taxon>
        <taxon>Plakobranchus</taxon>
    </lineage>
</organism>
<reference evidence="2 3" key="1">
    <citation type="journal article" date="2021" name="Elife">
        <title>Chloroplast acquisition without the gene transfer in kleptoplastic sea slugs, Plakobranchus ocellatus.</title>
        <authorList>
            <person name="Maeda T."/>
            <person name="Takahashi S."/>
            <person name="Yoshida T."/>
            <person name="Shimamura S."/>
            <person name="Takaki Y."/>
            <person name="Nagai Y."/>
            <person name="Toyoda A."/>
            <person name="Suzuki Y."/>
            <person name="Arimoto A."/>
            <person name="Ishii H."/>
            <person name="Satoh N."/>
            <person name="Nishiyama T."/>
            <person name="Hasebe M."/>
            <person name="Maruyama T."/>
            <person name="Minagawa J."/>
            <person name="Obokata J."/>
            <person name="Shigenobu S."/>
        </authorList>
    </citation>
    <scope>NUCLEOTIDE SEQUENCE [LARGE SCALE GENOMIC DNA]</scope>
</reference>
<feature type="region of interest" description="Disordered" evidence="1">
    <location>
        <begin position="265"/>
        <end position="314"/>
    </location>
</feature>
<evidence type="ECO:0000313" key="3">
    <source>
        <dbReference type="Proteomes" id="UP000735302"/>
    </source>
</evidence>
<evidence type="ECO:0000313" key="2">
    <source>
        <dbReference type="EMBL" id="GFN98097.1"/>
    </source>
</evidence>
<gene>
    <name evidence="2" type="ORF">PoB_002460300</name>
</gene>
<proteinExistence type="predicted"/>
<protein>
    <recommendedName>
        <fullName evidence="4">MSP domain-containing protein</fullName>
    </recommendedName>
</protein>
<dbReference type="Proteomes" id="UP000735302">
    <property type="component" value="Unassembled WGS sequence"/>
</dbReference>
<feature type="compositionally biased region" description="Low complexity" evidence="1">
    <location>
        <begin position="387"/>
        <end position="401"/>
    </location>
</feature>
<feature type="compositionally biased region" description="Low complexity" evidence="1">
    <location>
        <begin position="269"/>
        <end position="281"/>
    </location>
</feature>